<dbReference type="Proteomes" id="UP000001625">
    <property type="component" value="Chromosome"/>
</dbReference>
<keyword evidence="2" id="KW-1185">Reference proteome</keyword>
<dbReference type="EMBL" id="CP001965">
    <property type="protein sequence ID" value="ADE10439.1"/>
    <property type="molecule type" value="Genomic_DNA"/>
</dbReference>
<proteinExistence type="predicted"/>
<dbReference type="STRING" id="580332.Slit_0197"/>
<evidence type="ECO:0000313" key="1">
    <source>
        <dbReference type="EMBL" id="ADE10439.1"/>
    </source>
</evidence>
<evidence type="ECO:0000313" key="2">
    <source>
        <dbReference type="Proteomes" id="UP000001625"/>
    </source>
</evidence>
<sequence>MSRLVQYEQYDVMLTLRNGISQAVASGSEAEAHAAVGRLQGYLIGLHTAGEIEKSDVAVLEADMMSGIAFLYNARKAGHAH</sequence>
<accession>D5CUA4</accession>
<dbReference type="AlphaFoldDB" id="D5CUA4"/>
<protein>
    <submittedName>
        <fullName evidence="1">Uncharacterized protein</fullName>
    </submittedName>
</protein>
<name>D5CUA4_SIDLE</name>
<dbReference type="RefSeq" id="WP_013028338.1">
    <property type="nucleotide sequence ID" value="NC_013959.1"/>
</dbReference>
<reference evidence="1 2" key="1">
    <citation type="submission" date="2010-03" db="EMBL/GenBank/DDBJ databases">
        <title>Complete sequence of Sideroxydans lithotrophicus ES-1.</title>
        <authorList>
            <consortium name="US DOE Joint Genome Institute"/>
            <person name="Lucas S."/>
            <person name="Copeland A."/>
            <person name="Lapidus A."/>
            <person name="Cheng J.-F."/>
            <person name="Bruce D."/>
            <person name="Goodwin L."/>
            <person name="Pitluck S."/>
            <person name="Munk A.C."/>
            <person name="Detter J.C."/>
            <person name="Han C."/>
            <person name="Tapia R."/>
            <person name="Larimer F."/>
            <person name="Land M."/>
            <person name="Hauser L."/>
            <person name="Kyrpides N."/>
            <person name="Ivanova N."/>
            <person name="Emerson D."/>
            <person name="Woyke T."/>
        </authorList>
    </citation>
    <scope>NUCLEOTIDE SEQUENCE [LARGE SCALE GENOMIC DNA]</scope>
    <source>
        <strain evidence="1 2">ES-1</strain>
    </source>
</reference>
<dbReference type="HOGENOM" id="CLU_2571980_0_0_4"/>
<dbReference type="KEGG" id="slt:Slit_0197"/>
<organism evidence="1 2">
    <name type="scientific">Sideroxydans lithotrophicus (strain ES-1)</name>
    <dbReference type="NCBI Taxonomy" id="580332"/>
    <lineage>
        <taxon>Bacteria</taxon>
        <taxon>Pseudomonadati</taxon>
        <taxon>Pseudomonadota</taxon>
        <taxon>Betaproteobacteria</taxon>
        <taxon>Nitrosomonadales</taxon>
        <taxon>Gallionellaceae</taxon>
        <taxon>Sideroxydans</taxon>
    </lineage>
</organism>
<gene>
    <name evidence="1" type="ordered locus">Slit_0197</name>
</gene>